<proteinExistence type="predicted"/>
<evidence type="ECO:0000313" key="3">
    <source>
        <dbReference type="Proteomes" id="UP000234681"/>
    </source>
</evidence>
<sequence length="38" mass="4182">MFTAVFTENTQCEGSKRVREEGTTGRQSEDVSHPPVLG</sequence>
<dbReference type="EMBL" id="CH474118">
    <property type="protein sequence ID" value="EDL86716.1"/>
    <property type="molecule type" value="Genomic_DNA"/>
</dbReference>
<evidence type="ECO:0000313" key="2">
    <source>
        <dbReference type="EMBL" id="EDL86716.1"/>
    </source>
</evidence>
<feature type="region of interest" description="Disordered" evidence="1">
    <location>
        <begin position="1"/>
        <end position="38"/>
    </location>
</feature>
<dbReference type="Proteomes" id="UP000234681">
    <property type="component" value="Chromosome 20"/>
</dbReference>
<name>A6KT62_RAT</name>
<organism evidence="2 3">
    <name type="scientific">Rattus norvegicus</name>
    <name type="common">Rat</name>
    <dbReference type="NCBI Taxonomy" id="10116"/>
    <lineage>
        <taxon>Eukaryota</taxon>
        <taxon>Metazoa</taxon>
        <taxon>Chordata</taxon>
        <taxon>Craniata</taxon>
        <taxon>Vertebrata</taxon>
        <taxon>Euteleostomi</taxon>
        <taxon>Mammalia</taxon>
        <taxon>Eutheria</taxon>
        <taxon>Euarchontoglires</taxon>
        <taxon>Glires</taxon>
        <taxon>Rodentia</taxon>
        <taxon>Myomorpha</taxon>
        <taxon>Muroidea</taxon>
        <taxon>Muridae</taxon>
        <taxon>Murinae</taxon>
        <taxon>Rattus</taxon>
    </lineage>
</organism>
<accession>A6KT62</accession>
<reference evidence="3" key="1">
    <citation type="submission" date="2005-09" db="EMBL/GenBank/DDBJ databases">
        <authorList>
            <person name="Mural R.J."/>
            <person name="Li P.W."/>
            <person name="Adams M.D."/>
            <person name="Amanatides P.G."/>
            <person name="Baden-Tillson H."/>
            <person name="Barnstead M."/>
            <person name="Chin S.H."/>
            <person name="Dew I."/>
            <person name="Evans C.A."/>
            <person name="Ferriera S."/>
            <person name="Flanigan M."/>
            <person name="Fosler C."/>
            <person name="Glodek A."/>
            <person name="Gu Z."/>
            <person name="Holt R.A."/>
            <person name="Jennings D."/>
            <person name="Kraft C.L."/>
            <person name="Lu F."/>
            <person name="Nguyen T."/>
            <person name="Nusskern D.R."/>
            <person name="Pfannkoch C.M."/>
            <person name="Sitter C."/>
            <person name="Sutton G.G."/>
            <person name="Venter J.C."/>
            <person name="Wang Z."/>
            <person name="Woodage T."/>
            <person name="Zheng X.H."/>
            <person name="Zhong F."/>
        </authorList>
    </citation>
    <scope>NUCLEOTIDE SEQUENCE [LARGE SCALE GENOMIC DNA]</scope>
    <source>
        <strain>BN</strain>
        <strain evidence="3">Sprague-Dawley</strain>
    </source>
</reference>
<dbReference type="AlphaFoldDB" id="A6KT62"/>
<evidence type="ECO:0000256" key="1">
    <source>
        <dbReference type="SAM" id="MobiDB-lite"/>
    </source>
</evidence>
<feature type="non-terminal residue" evidence="2">
    <location>
        <position position="38"/>
    </location>
</feature>
<feature type="compositionally biased region" description="Basic and acidic residues" evidence="1">
    <location>
        <begin position="14"/>
        <end position="32"/>
    </location>
</feature>
<feature type="compositionally biased region" description="Polar residues" evidence="1">
    <location>
        <begin position="1"/>
        <end position="13"/>
    </location>
</feature>
<gene>
    <name evidence="2" type="ORF">rCG_41773</name>
</gene>
<protein>
    <submittedName>
        <fullName evidence="2">RCG41773</fullName>
    </submittedName>
</protein>